<feature type="domain" description="DUF305" evidence="2">
    <location>
        <begin position="113"/>
        <end position="257"/>
    </location>
</feature>
<name>A0ABU9XA68_9GAMM</name>
<dbReference type="PANTHER" id="PTHR36933:SF1">
    <property type="entry name" value="SLL0788 PROTEIN"/>
    <property type="match status" value="1"/>
</dbReference>
<keyword evidence="4" id="KW-1185">Reference proteome</keyword>
<keyword evidence="1" id="KW-0732">Signal</keyword>
<evidence type="ECO:0000259" key="2">
    <source>
        <dbReference type="Pfam" id="PF03713"/>
    </source>
</evidence>
<protein>
    <submittedName>
        <fullName evidence="3">DUF305 domain-containing protein</fullName>
    </submittedName>
</protein>
<dbReference type="InterPro" id="IPR005183">
    <property type="entry name" value="DUF305_CopM-like"/>
</dbReference>
<accession>A0ABU9XA68</accession>
<dbReference type="Proteomes" id="UP001461960">
    <property type="component" value="Unassembled WGS sequence"/>
</dbReference>
<gene>
    <name evidence="3" type="ORF">AAIR29_10590</name>
</gene>
<feature type="chain" id="PRO_5046749189" evidence="1">
    <location>
        <begin position="23"/>
        <end position="270"/>
    </location>
</feature>
<evidence type="ECO:0000256" key="1">
    <source>
        <dbReference type="SAM" id="SignalP"/>
    </source>
</evidence>
<reference evidence="3 4" key="1">
    <citation type="submission" date="2024-05" db="EMBL/GenBank/DDBJ databases">
        <authorList>
            <person name="Kim H.-Y."/>
            <person name="Kim E."/>
            <person name="Cai Y."/>
            <person name="Yang S.-M."/>
            <person name="Lee W."/>
        </authorList>
    </citation>
    <scope>NUCLEOTIDE SEQUENCE [LARGE SCALE GENOMIC DNA]</scope>
    <source>
        <strain evidence="3 4">FBL11</strain>
    </source>
</reference>
<dbReference type="PANTHER" id="PTHR36933">
    <property type="entry name" value="SLL0788 PROTEIN"/>
    <property type="match status" value="1"/>
</dbReference>
<organism evidence="3 4">
    <name type="scientific">Psychrobacter saeujeotis</name>
    <dbReference type="NCBI Taxonomy" id="3143436"/>
    <lineage>
        <taxon>Bacteria</taxon>
        <taxon>Pseudomonadati</taxon>
        <taxon>Pseudomonadota</taxon>
        <taxon>Gammaproteobacteria</taxon>
        <taxon>Moraxellales</taxon>
        <taxon>Moraxellaceae</taxon>
        <taxon>Psychrobacter</taxon>
    </lineage>
</organism>
<dbReference type="Pfam" id="PF03713">
    <property type="entry name" value="DUF305"/>
    <property type="match status" value="1"/>
</dbReference>
<sequence length="270" mass="30092">MTSYRYPLPAIAISVTTLLVLSACQPITENSESTVLQNDEATTIEEVVAPSTQATEQVTKVDETIDGHAGHHMPDAAMSADDVQMSDMLKDYSKSMARMHDEMMIGMNYNDPDTAFAKGMLGHHRGALDMAKTELKYGTDETMRKLAQDIIDSQQVEIDTINKWLASHPDAAKPKPDTQAMQQAYAKGMETMHGEMTLGIADPMPDMAFARGMLPHHIGAVDMAMVQMKYGKDTEMRQLAQQIIDTQQREIELMQDWIALQEIDNNELNQ</sequence>
<dbReference type="EMBL" id="JBDGHN010000005">
    <property type="protein sequence ID" value="MEN2752078.1"/>
    <property type="molecule type" value="Genomic_DNA"/>
</dbReference>
<dbReference type="PROSITE" id="PS51257">
    <property type="entry name" value="PROKAR_LIPOPROTEIN"/>
    <property type="match status" value="1"/>
</dbReference>
<proteinExistence type="predicted"/>
<dbReference type="Gene3D" id="1.20.1260.10">
    <property type="match status" value="2"/>
</dbReference>
<evidence type="ECO:0000313" key="3">
    <source>
        <dbReference type="EMBL" id="MEN2752078.1"/>
    </source>
</evidence>
<feature type="signal peptide" evidence="1">
    <location>
        <begin position="1"/>
        <end position="22"/>
    </location>
</feature>
<evidence type="ECO:0000313" key="4">
    <source>
        <dbReference type="Proteomes" id="UP001461960"/>
    </source>
</evidence>
<dbReference type="InterPro" id="IPR012347">
    <property type="entry name" value="Ferritin-like"/>
</dbReference>
<comment type="caution">
    <text evidence="3">The sequence shown here is derived from an EMBL/GenBank/DDBJ whole genome shotgun (WGS) entry which is preliminary data.</text>
</comment>
<dbReference type="RefSeq" id="WP_299218232.1">
    <property type="nucleotide sequence ID" value="NZ_JBDGHN010000005.1"/>
</dbReference>